<gene>
    <name evidence="2" type="ORF">HHK36_023157</name>
</gene>
<dbReference type="EMBL" id="JABCRI010000017">
    <property type="protein sequence ID" value="KAF8390858.1"/>
    <property type="molecule type" value="Genomic_DNA"/>
</dbReference>
<proteinExistence type="predicted"/>
<sequence>MMPNNGVASEDAWWGSGDTGESHAMLKKEQWTVTEDAILKDYMEKLGEGSFSGCSAGLPPISFSLLPSIPLIFSPALISGPVAVVVYGRPALRLLLPSLCPPSP</sequence>
<evidence type="ECO:0000313" key="3">
    <source>
        <dbReference type="Proteomes" id="UP000655225"/>
    </source>
</evidence>
<dbReference type="AlphaFoldDB" id="A0A835D500"/>
<dbReference type="Proteomes" id="UP000655225">
    <property type="component" value="Unassembled WGS sequence"/>
</dbReference>
<evidence type="ECO:0000256" key="1">
    <source>
        <dbReference type="SAM" id="MobiDB-lite"/>
    </source>
</evidence>
<reference evidence="2 3" key="1">
    <citation type="submission" date="2020-04" db="EMBL/GenBank/DDBJ databases">
        <title>Plant Genome Project.</title>
        <authorList>
            <person name="Zhang R.-G."/>
        </authorList>
    </citation>
    <scope>NUCLEOTIDE SEQUENCE [LARGE SCALE GENOMIC DNA]</scope>
    <source>
        <strain evidence="2">YNK0</strain>
        <tissue evidence="2">Leaf</tissue>
    </source>
</reference>
<keyword evidence="3" id="KW-1185">Reference proteome</keyword>
<name>A0A835D500_TETSI</name>
<accession>A0A835D500</accession>
<protein>
    <submittedName>
        <fullName evidence="2">Uncharacterized protein</fullName>
    </submittedName>
</protein>
<evidence type="ECO:0000313" key="2">
    <source>
        <dbReference type="EMBL" id="KAF8390858.1"/>
    </source>
</evidence>
<organism evidence="2 3">
    <name type="scientific">Tetracentron sinense</name>
    <name type="common">Spur-leaf</name>
    <dbReference type="NCBI Taxonomy" id="13715"/>
    <lineage>
        <taxon>Eukaryota</taxon>
        <taxon>Viridiplantae</taxon>
        <taxon>Streptophyta</taxon>
        <taxon>Embryophyta</taxon>
        <taxon>Tracheophyta</taxon>
        <taxon>Spermatophyta</taxon>
        <taxon>Magnoliopsida</taxon>
        <taxon>Trochodendrales</taxon>
        <taxon>Trochodendraceae</taxon>
        <taxon>Tetracentron</taxon>
    </lineage>
</organism>
<feature type="region of interest" description="Disordered" evidence="1">
    <location>
        <begin position="1"/>
        <end position="20"/>
    </location>
</feature>
<comment type="caution">
    <text evidence="2">The sequence shown here is derived from an EMBL/GenBank/DDBJ whole genome shotgun (WGS) entry which is preliminary data.</text>
</comment>